<organism evidence="2 3">
    <name type="scientific">Nocardia suismassiliense</name>
    <dbReference type="NCBI Taxonomy" id="2077092"/>
    <lineage>
        <taxon>Bacteria</taxon>
        <taxon>Bacillati</taxon>
        <taxon>Actinomycetota</taxon>
        <taxon>Actinomycetes</taxon>
        <taxon>Mycobacteriales</taxon>
        <taxon>Nocardiaceae</taxon>
        <taxon>Nocardia</taxon>
    </lineage>
</organism>
<accession>A0ABW6QT98</accession>
<sequence>MAVPRRSTILSAVASWSVALALAAPTAGAVPTPPAAAPVPSAAAAVPAGAVPVPSVAAAVSPAAAPVPSATADRPAQPGTSTLSDLFGVYNTAVDGLRAAGMQPFLYPTASAYCLNGTSLGLAPAVAAAVPGPWPKTTIAIPGLDLTAVKAGQTMFTFVPYGLGQDGPDTTGMQVAWLNLTSGRGGLASMGPLSSVFRAMIPAEVPAALRPMAERAIQDFFFAALPMGGVRAVPVDTGQGTVLAAVFGTVENGGKSCFFLPTVGITEVP</sequence>
<evidence type="ECO:0000313" key="3">
    <source>
        <dbReference type="Proteomes" id="UP001601948"/>
    </source>
</evidence>
<dbReference type="EMBL" id="JBIAPI010000003">
    <property type="protein sequence ID" value="MFF3224456.1"/>
    <property type="molecule type" value="Genomic_DNA"/>
</dbReference>
<feature type="chain" id="PRO_5045498579" evidence="1">
    <location>
        <begin position="30"/>
        <end position="269"/>
    </location>
</feature>
<name>A0ABW6QT98_9NOCA</name>
<keyword evidence="1" id="KW-0732">Signal</keyword>
<comment type="caution">
    <text evidence="2">The sequence shown here is derived from an EMBL/GenBank/DDBJ whole genome shotgun (WGS) entry which is preliminary data.</text>
</comment>
<gene>
    <name evidence="2" type="ORF">ACFYV7_16805</name>
</gene>
<protein>
    <submittedName>
        <fullName evidence="2">Uncharacterized protein</fullName>
    </submittedName>
</protein>
<evidence type="ECO:0000256" key="1">
    <source>
        <dbReference type="SAM" id="SignalP"/>
    </source>
</evidence>
<dbReference type="RefSeq" id="WP_387718205.1">
    <property type="nucleotide sequence ID" value="NZ_JBIAPI010000003.1"/>
</dbReference>
<proteinExistence type="predicted"/>
<keyword evidence="3" id="KW-1185">Reference proteome</keyword>
<feature type="signal peptide" evidence="1">
    <location>
        <begin position="1"/>
        <end position="29"/>
    </location>
</feature>
<reference evidence="2 3" key="1">
    <citation type="submission" date="2024-10" db="EMBL/GenBank/DDBJ databases">
        <title>The Natural Products Discovery Center: Release of the First 8490 Sequenced Strains for Exploring Actinobacteria Biosynthetic Diversity.</title>
        <authorList>
            <person name="Kalkreuter E."/>
            <person name="Kautsar S.A."/>
            <person name="Yang D."/>
            <person name="Bader C.D."/>
            <person name="Teijaro C.N."/>
            <person name="Fluegel L."/>
            <person name="Davis C.M."/>
            <person name="Simpson J.R."/>
            <person name="Lauterbach L."/>
            <person name="Steele A.D."/>
            <person name="Gui C."/>
            <person name="Meng S."/>
            <person name="Li G."/>
            <person name="Viehrig K."/>
            <person name="Ye F."/>
            <person name="Su P."/>
            <person name="Kiefer A.F."/>
            <person name="Nichols A."/>
            <person name="Cepeda A.J."/>
            <person name="Yan W."/>
            <person name="Fan B."/>
            <person name="Jiang Y."/>
            <person name="Adhikari A."/>
            <person name="Zheng C.-J."/>
            <person name="Schuster L."/>
            <person name="Cowan T.M."/>
            <person name="Smanski M.J."/>
            <person name="Chevrette M.G."/>
            <person name="De Carvalho L.P.S."/>
            <person name="Shen B."/>
        </authorList>
    </citation>
    <scope>NUCLEOTIDE SEQUENCE [LARGE SCALE GENOMIC DNA]</scope>
    <source>
        <strain evidence="2 3">NPDC003040</strain>
    </source>
</reference>
<dbReference type="Proteomes" id="UP001601948">
    <property type="component" value="Unassembled WGS sequence"/>
</dbReference>
<evidence type="ECO:0000313" key="2">
    <source>
        <dbReference type="EMBL" id="MFF3224456.1"/>
    </source>
</evidence>